<feature type="compositionally biased region" description="Basic and acidic residues" evidence="1">
    <location>
        <begin position="21"/>
        <end position="33"/>
    </location>
</feature>
<dbReference type="AlphaFoldDB" id="A0A2C6KKM2"/>
<dbReference type="RefSeq" id="XP_067918913.1">
    <property type="nucleotide sequence ID" value="XM_068069108.1"/>
</dbReference>
<comment type="caution">
    <text evidence="2">The sequence shown here is derived from an EMBL/GenBank/DDBJ whole genome shotgun (WGS) entry which is preliminary data.</text>
</comment>
<evidence type="ECO:0000313" key="2">
    <source>
        <dbReference type="EMBL" id="PHJ17188.1"/>
    </source>
</evidence>
<evidence type="ECO:0000256" key="1">
    <source>
        <dbReference type="SAM" id="MobiDB-lite"/>
    </source>
</evidence>
<name>A0A2C6KKM2_9APIC</name>
<keyword evidence="3" id="KW-1185">Reference proteome</keyword>
<gene>
    <name evidence="2" type="ORF">CSUI_008989</name>
</gene>
<dbReference type="Proteomes" id="UP000221165">
    <property type="component" value="Unassembled WGS sequence"/>
</dbReference>
<organism evidence="2 3">
    <name type="scientific">Cystoisospora suis</name>
    <dbReference type="NCBI Taxonomy" id="483139"/>
    <lineage>
        <taxon>Eukaryota</taxon>
        <taxon>Sar</taxon>
        <taxon>Alveolata</taxon>
        <taxon>Apicomplexa</taxon>
        <taxon>Conoidasida</taxon>
        <taxon>Coccidia</taxon>
        <taxon>Eucoccidiorida</taxon>
        <taxon>Eimeriorina</taxon>
        <taxon>Sarcocystidae</taxon>
        <taxon>Cystoisospora</taxon>
    </lineage>
</organism>
<dbReference type="EMBL" id="MIGC01005204">
    <property type="protein sequence ID" value="PHJ17188.1"/>
    <property type="molecule type" value="Genomic_DNA"/>
</dbReference>
<dbReference type="GeneID" id="94432319"/>
<feature type="non-terminal residue" evidence="2">
    <location>
        <position position="109"/>
    </location>
</feature>
<sequence length="109" mass="12319">MSFKEINPSLPPFPHSLETQELNHDTMRLKSSEEDTPADPDSSEKETRRRRVFKRLRDRSFSSSSSAFSTKGPEGDEGDSTRNDAADQPSRIPPSSPKSSLTHDERQEE</sequence>
<dbReference type="VEuPathDB" id="ToxoDB:CSUI_008989"/>
<proteinExistence type="predicted"/>
<feature type="region of interest" description="Disordered" evidence="1">
    <location>
        <begin position="1"/>
        <end position="109"/>
    </location>
</feature>
<reference evidence="2 3" key="1">
    <citation type="journal article" date="2017" name="Int. J. Parasitol.">
        <title>The genome of the protozoan parasite Cystoisospora suis and a reverse vaccinology approach to identify vaccine candidates.</title>
        <authorList>
            <person name="Palmieri N."/>
            <person name="Shrestha A."/>
            <person name="Ruttkowski B."/>
            <person name="Beck T."/>
            <person name="Vogl C."/>
            <person name="Tomley F."/>
            <person name="Blake D.P."/>
            <person name="Joachim A."/>
        </authorList>
    </citation>
    <scope>NUCLEOTIDE SEQUENCE [LARGE SCALE GENOMIC DNA]</scope>
    <source>
        <strain evidence="2 3">Wien I</strain>
    </source>
</reference>
<evidence type="ECO:0000313" key="3">
    <source>
        <dbReference type="Proteomes" id="UP000221165"/>
    </source>
</evidence>
<protein>
    <submittedName>
        <fullName evidence="2">Uncharacterized protein</fullName>
    </submittedName>
</protein>
<feature type="compositionally biased region" description="Basic residues" evidence="1">
    <location>
        <begin position="48"/>
        <end position="57"/>
    </location>
</feature>
<accession>A0A2C6KKM2</accession>